<protein>
    <recommendedName>
        <fullName evidence="2">histidine kinase</fullName>
        <ecNumber evidence="2">2.7.13.3</ecNumber>
    </recommendedName>
</protein>
<feature type="domain" description="PAS" evidence="7">
    <location>
        <begin position="319"/>
        <end position="394"/>
    </location>
</feature>
<evidence type="ECO:0000256" key="4">
    <source>
        <dbReference type="ARBA" id="ARBA00022679"/>
    </source>
</evidence>
<evidence type="ECO:0000313" key="10">
    <source>
        <dbReference type="Proteomes" id="UP001232063"/>
    </source>
</evidence>
<dbReference type="InterPro" id="IPR001610">
    <property type="entry name" value="PAC"/>
</dbReference>
<evidence type="ECO:0000259" key="7">
    <source>
        <dbReference type="PROSITE" id="PS50112"/>
    </source>
</evidence>
<dbReference type="InterPro" id="IPR036890">
    <property type="entry name" value="HATPase_C_sf"/>
</dbReference>
<gene>
    <name evidence="9" type="ORF">QNI22_13125</name>
</gene>
<dbReference type="Gene3D" id="2.10.70.100">
    <property type="match status" value="1"/>
</dbReference>
<dbReference type="GO" id="GO:0046983">
    <property type="term" value="F:protein dimerization activity"/>
    <property type="evidence" value="ECO:0007669"/>
    <property type="project" value="InterPro"/>
</dbReference>
<evidence type="ECO:0000256" key="2">
    <source>
        <dbReference type="ARBA" id="ARBA00012438"/>
    </source>
</evidence>
<feature type="domain" description="PAS" evidence="7">
    <location>
        <begin position="998"/>
        <end position="1068"/>
    </location>
</feature>
<dbReference type="CDD" id="cd16917">
    <property type="entry name" value="HATPase_UhpB-NarQ-NarX-like"/>
    <property type="match status" value="1"/>
</dbReference>
<proteinExistence type="predicted"/>
<evidence type="ECO:0000259" key="6">
    <source>
        <dbReference type="PROSITE" id="PS50109"/>
    </source>
</evidence>
<dbReference type="SMART" id="SM00091">
    <property type="entry name" value="PAS"/>
    <property type="match status" value="3"/>
</dbReference>
<dbReference type="PANTHER" id="PTHR43304">
    <property type="entry name" value="PHYTOCHROME-LIKE PROTEIN CPH1"/>
    <property type="match status" value="1"/>
</dbReference>
<dbReference type="PANTHER" id="PTHR43304:SF1">
    <property type="entry name" value="PAC DOMAIN-CONTAINING PROTEIN"/>
    <property type="match status" value="1"/>
</dbReference>
<dbReference type="InterPro" id="IPR003018">
    <property type="entry name" value="GAF"/>
</dbReference>
<dbReference type="EMBL" id="JASJOU010000003">
    <property type="protein sequence ID" value="MDJ1501602.1"/>
    <property type="molecule type" value="Genomic_DNA"/>
</dbReference>
<keyword evidence="10" id="KW-1185">Reference proteome</keyword>
<feature type="domain" description="Histidine kinase" evidence="6">
    <location>
        <begin position="1379"/>
        <end position="1465"/>
    </location>
</feature>
<dbReference type="Gene3D" id="3.30.450.40">
    <property type="match status" value="1"/>
</dbReference>
<dbReference type="InterPro" id="IPR035965">
    <property type="entry name" value="PAS-like_dom_sf"/>
</dbReference>
<organism evidence="9 10">
    <name type="scientific">Xanthocytophaga agilis</name>
    <dbReference type="NCBI Taxonomy" id="3048010"/>
    <lineage>
        <taxon>Bacteria</taxon>
        <taxon>Pseudomonadati</taxon>
        <taxon>Bacteroidota</taxon>
        <taxon>Cytophagia</taxon>
        <taxon>Cytophagales</taxon>
        <taxon>Rhodocytophagaceae</taxon>
        <taxon>Xanthocytophaga</taxon>
    </lineage>
</organism>
<evidence type="ECO:0000313" key="9">
    <source>
        <dbReference type="EMBL" id="MDJ1501602.1"/>
    </source>
</evidence>
<dbReference type="PROSITE" id="PS50113">
    <property type="entry name" value="PAC"/>
    <property type="match status" value="4"/>
</dbReference>
<dbReference type="SUPFAM" id="SSF55781">
    <property type="entry name" value="GAF domain-like"/>
    <property type="match status" value="1"/>
</dbReference>
<dbReference type="Pfam" id="PF07730">
    <property type="entry name" value="HisKA_3"/>
    <property type="match status" value="1"/>
</dbReference>
<dbReference type="InterPro" id="IPR000700">
    <property type="entry name" value="PAS-assoc_C"/>
</dbReference>
<evidence type="ECO:0000256" key="1">
    <source>
        <dbReference type="ARBA" id="ARBA00000085"/>
    </source>
</evidence>
<dbReference type="InterPro" id="IPR013655">
    <property type="entry name" value="PAS_fold_3"/>
</dbReference>
<dbReference type="RefSeq" id="WP_314511111.1">
    <property type="nucleotide sequence ID" value="NZ_JASJOU010000003.1"/>
</dbReference>
<sequence>MYIILLKYSPVYDCPGIPLSGKPSISKGHSVSQRNLSLRPSSRFDRSFTFYFFIMYSQAGLPESNADFTRLIQAEQILNTLPIGCYELNVQNQFIYINHQAEVFFSLTKEKMLQKNIWEVFPQLVPTPCFSAIQKALTQKEIFTCESVSLLNRPPVTLKATPSEQGVIVSFEETQETAYKQSKTRSGQHRLQIIQRLSRIGYFEHSVPEMSWYWSEELYRMHGMAPQSEWITQEKLLSLIDLSLIHPQDQSHFRQLLAEIHKPEFAEMQYRILQRNGEERVLHWQSELATATPEENIYYCGIVQDITQQKRAEAEQSQQSNLIRQIADAVPGTVSIYDLVTKRIVYKNRKQFTRLGYSEEELEQMDNMQWVNTIVHPDDVPLLRQLLDTVADSDTDKLQCLDYRIQHKDGTLEWRRIRAKPFKRDQSGKPLQYISLIHNTTIEKKAQQHLQENKDLLQSVFDSSSNGISVLKAVRNAEDAIIDFDYLLVNKTIENFHNRYDLAGKPYSSIHKGFQRTKFFSALKSVVDSGTLQKVELFTRQQRMHRWFSITAVRFEDGAVVSFEDITERKQAEQKLRAQYEQLSEAESIGRIGSFQYYTAHDKVIWSQQMYEIMGVDQGEEMNFEKAISFYTEESQTQLKQLSAKALQTKQGFEMEGILIRDNDQQLRHVLIRAQVMHSPLSGVTGLRGVVQDITQQIQKEQALAESRDLLQSVFDTNLMSMSVMKAIRDEGGNILDFRIQMANKELKRETGRTDLEGSLYAQAYPGIKQTGIFDLMLRVMETGKAEGMEYYYPYDGFTKWFSCMFVKLEDGVVATNLDITKRKQAEQRQAFVLNLTDALRSLTDTAQIMATVSESVGSHFKVSRCGYAQLPPPYDHLVVERDWTKGVMQNLQGIDPLSGFGDQILRECRSGKTIVVEDILEDLRTKEKEEGIKALGNIRSTLSVQLMKKGIWVASFYIQDMVKRIWRQDEVDLMEEIAELTWAAVERAKAEEALRESQKRFQSIANLVPDLLWDSEPDGSTNWYNQRWLEYTGQSLEQAIGWGWTDAIHPDDKEGSAQSYGEAVETGKPLQQEHRIRRYDGEYRWFVISALPLKDENGHVFKMYGAATDIHDRKQAEIQFKKQLTILQQSEQVASIGSWEYELTTEEFQWSEGMYRLFSLPLNSHIRPEVYLDYVSEQDYPMAEKVVEYIRSGKGPFEETLHFVINQRLVALKVKGVLMYDIWEKPIRVVGVDLDLSEIKRLEEENISIRVEQQNQLLLAILEAQEEERRRISESLHNGVGQILYATQLNLNLLTHLLAQPEYQNSSIQEALKSTESMLTQGITETRRVSHEMVPVLLKEYGLNYAIADICRRFQNSGIAFTCHSIEERLKPYQETAIFRIVQELVNNIVRHSKATRARIEVTKEQNNIYIEAQDDGKGMAESQTSTGIGMKSIRDRLALLRGTIEIESTPGKGTLIIICFPVH</sequence>
<feature type="domain" description="PAC" evidence="8">
    <location>
        <begin position="266"/>
        <end position="318"/>
    </location>
</feature>
<reference evidence="9" key="1">
    <citation type="submission" date="2023-05" db="EMBL/GenBank/DDBJ databases">
        <authorList>
            <person name="Zhang X."/>
        </authorList>
    </citation>
    <scope>NUCLEOTIDE SEQUENCE</scope>
    <source>
        <strain evidence="9">BD1B2-1</strain>
    </source>
</reference>
<dbReference type="Proteomes" id="UP001232063">
    <property type="component" value="Unassembled WGS sequence"/>
</dbReference>
<evidence type="ECO:0000256" key="5">
    <source>
        <dbReference type="ARBA" id="ARBA00022777"/>
    </source>
</evidence>
<dbReference type="InterPro" id="IPR003594">
    <property type="entry name" value="HATPase_dom"/>
</dbReference>
<dbReference type="SUPFAM" id="SSF55874">
    <property type="entry name" value="ATPase domain of HSP90 chaperone/DNA topoisomerase II/histidine kinase"/>
    <property type="match status" value="1"/>
</dbReference>
<dbReference type="InterPro" id="IPR005467">
    <property type="entry name" value="His_kinase_dom"/>
</dbReference>
<dbReference type="SMART" id="SM00065">
    <property type="entry name" value="GAF"/>
    <property type="match status" value="1"/>
</dbReference>
<evidence type="ECO:0000259" key="8">
    <source>
        <dbReference type="PROSITE" id="PS50113"/>
    </source>
</evidence>
<keyword evidence="3" id="KW-0597">Phosphoprotein</keyword>
<keyword evidence="5" id="KW-0418">Kinase</keyword>
<dbReference type="InterPro" id="IPR029016">
    <property type="entry name" value="GAF-like_dom_sf"/>
</dbReference>
<dbReference type="Gene3D" id="1.20.5.1930">
    <property type="match status" value="1"/>
</dbReference>
<dbReference type="Gene3D" id="3.30.565.10">
    <property type="entry name" value="Histidine kinase-like ATPase, C-terminal domain"/>
    <property type="match status" value="1"/>
</dbReference>
<accession>A0AAE3UFS6</accession>
<comment type="catalytic activity">
    <reaction evidence="1">
        <text>ATP + protein L-histidine = ADP + protein N-phospho-L-histidine.</text>
        <dbReference type="EC" id="2.7.13.3"/>
    </reaction>
</comment>
<dbReference type="FunFam" id="3.30.450.20:FF:000099">
    <property type="entry name" value="Sensory box sensor histidine kinase"/>
    <property type="match status" value="1"/>
</dbReference>
<comment type="caution">
    <text evidence="9">The sequence shown here is derived from an EMBL/GenBank/DDBJ whole genome shotgun (WGS) entry which is preliminary data.</text>
</comment>
<dbReference type="PROSITE" id="PS50112">
    <property type="entry name" value="PAS"/>
    <property type="match status" value="2"/>
</dbReference>
<dbReference type="InterPro" id="IPR011712">
    <property type="entry name" value="Sig_transdc_His_kin_sub3_dim/P"/>
</dbReference>
<dbReference type="InterPro" id="IPR000014">
    <property type="entry name" value="PAS"/>
</dbReference>
<evidence type="ECO:0000256" key="3">
    <source>
        <dbReference type="ARBA" id="ARBA00022553"/>
    </source>
</evidence>
<feature type="domain" description="PAC" evidence="8">
    <location>
        <begin position="399"/>
        <end position="452"/>
    </location>
</feature>
<dbReference type="CDD" id="cd00130">
    <property type="entry name" value="PAS"/>
    <property type="match status" value="3"/>
</dbReference>
<feature type="domain" description="PAC" evidence="8">
    <location>
        <begin position="653"/>
        <end position="706"/>
    </location>
</feature>
<keyword evidence="4" id="KW-0808">Transferase</keyword>
<dbReference type="EC" id="2.7.13.3" evidence="2"/>
<dbReference type="Pfam" id="PF02518">
    <property type="entry name" value="HATPase_c"/>
    <property type="match status" value="1"/>
</dbReference>
<dbReference type="Pfam" id="PF08447">
    <property type="entry name" value="PAS_3"/>
    <property type="match status" value="3"/>
</dbReference>
<dbReference type="SMART" id="SM00086">
    <property type="entry name" value="PAC"/>
    <property type="match status" value="5"/>
</dbReference>
<dbReference type="GO" id="GO:0000155">
    <property type="term" value="F:phosphorelay sensor kinase activity"/>
    <property type="evidence" value="ECO:0007669"/>
    <property type="project" value="InterPro"/>
</dbReference>
<dbReference type="NCBIfam" id="TIGR00229">
    <property type="entry name" value="sensory_box"/>
    <property type="match status" value="3"/>
</dbReference>
<dbReference type="SUPFAM" id="SSF55785">
    <property type="entry name" value="PYP-like sensor domain (PAS domain)"/>
    <property type="match status" value="7"/>
</dbReference>
<name>A0AAE3UFS6_9BACT</name>
<dbReference type="GO" id="GO:0016020">
    <property type="term" value="C:membrane"/>
    <property type="evidence" value="ECO:0007669"/>
    <property type="project" value="InterPro"/>
</dbReference>
<dbReference type="Gene3D" id="3.30.450.20">
    <property type="entry name" value="PAS domain"/>
    <property type="match status" value="8"/>
</dbReference>
<feature type="domain" description="PAC" evidence="8">
    <location>
        <begin position="1071"/>
        <end position="1123"/>
    </location>
</feature>
<dbReference type="PROSITE" id="PS50109">
    <property type="entry name" value="HIS_KIN"/>
    <property type="match status" value="1"/>
</dbReference>
<dbReference type="InterPro" id="IPR052162">
    <property type="entry name" value="Sensor_kinase/Photoreceptor"/>
</dbReference>
<dbReference type="SMART" id="SM00387">
    <property type="entry name" value="HATPase_c"/>
    <property type="match status" value="1"/>
</dbReference>
<dbReference type="Pfam" id="PF13426">
    <property type="entry name" value="PAS_9"/>
    <property type="match status" value="1"/>
</dbReference>